<feature type="region of interest" description="Disordered" evidence="1">
    <location>
        <begin position="52"/>
        <end position="81"/>
    </location>
</feature>
<protein>
    <submittedName>
        <fullName evidence="2">Uncharacterized protein</fullName>
    </submittedName>
</protein>
<dbReference type="Proteomes" id="UP000054516">
    <property type="component" value="Unassembled WGS sequence"/>
</dbReference>
<accession>A0A1W2TW88</accession>
<reference evidence="2" key="1">
    <citation type="submission" date="2016-03" db="EMBL/GenBank/DDBJ databases">
        <title>Draft genome sequence of Rosellinia necatrix.</title>
        <authorList>
            <person name="Kanematsu S."/>
        </authorList>
    </citation>
    <scope>NUCLEOTIDE SEQUENCE [LARGE SCALE GENOMIC DNA]</scope>
    <source>
        <strain evidence="2">W97</strain>
    </source>
</reference>
<sequence length="81" mass="8542">MTVDTRNPPIANYASAISLTSPNTLTEAYSYDLPDLTKLEIDATLDKLTGEATGHPLTGHPAGPKNALHAYPSPAKHSVIS</sequence>
<keyword evidence="3" id="KW-1185">Reference proteome</keyword>
<dbReference type="EMBL" id="DF977529">
    <property type="protein sequence ID" value="GAP92936.2"/>
    <property type="molecule type" value="Genomic_DNA"/>
</dbReference>
<organism evidence="2">
    <name type="scientific">Rosellinia necatrix</name>
    <name type="common">White root-rot fungus</name>
    <dbReference type="NCBI Taxonomy" id="77044"/>
    <lineage>
        <taxon>Eukaryota</taxon>
        <taxon>Fungi</taxon>
        <taxon>Dikarya</taxon>
        <taxon>Ascomycota</taxon>
        <taxon>Pezizomycotina</taxon>
        <taxon>Sordariomycetes</taxon>
        <taxon>Xylariomycetidae</taxon>
        <taxon>Xylariales</taxon>
        <taxon>Xylariaceae</taxon>
        <taxon>Rosellinia</taxon>
    </lineage>
</organism>
<evidence type="ECO:0000313" key="3">
    <source>
        <dbReference type="Proteomes" id="UP000054516"/>
    </source>
</evidence>
<proteinExistence type="predicted"/>
<evidence type="ECO:0000313" key="2">
    <source>
        <dbReference type="EMBL" id="GAP92936.2"/>
    </source>
</evidence>
<gene>
    <name evidence="2" type="ORF">SAMD00023353_8400230</name>
</gene>
<evidence type="ECO:0000256" key="1">
    <source>
        <dbReference type="SAM" id="MobiDB-lite"/>
    </source>
</evidence>
<dbReference type="AlphaFoldDB" id="A0A1W2TW88"/>
<name>A0A1W2TW88_ROSNE</name>